<dbReference type="VEuPathDB" id="FungiDB:RhiirA1_464123"/>
<dbReference type="Proteomes" id="UP000232722">
    <property type="component" value="Unassembled WGS sequence"/>
</dbReference>
<reference evidence="1 2" key="1">
    <citation type="submission" date="2016-04" db="EMBL/GenBank/DDBJ databases">
        <title>Genome analyses suggest a sexual origin of heterokaryosis in a supposedly ancient asexual fungus.</title>
        <authorList>
            <person name="Ropars J."/>
            <person name="Sedzielewska K."/>
            <person name="Noel J."/>
            <person name="Charron P."/>
            <person name="Farinelli L."/>
            <person name="Marton T."/>
            <person name="Kruger M."/>
            <person name="Pelin A."/>
            <person name="Brachmann A."/>
            <person name="Corradi N."/>
        </authorList>
    </citation>
    <scope>NUCLEOTIDE SEQUENCE [LARGE SCALE GENOMIC DNA]</scope>
    <source>
        <strain evidence="1 2">A5</strain>
    </source>
</reference>
<organism evidence="1 2">
    <name type="scientific">Rhizophagus irregularis</name>
    <dbReference type="NCBI Taxonomy" id="588596"/>
    <lineage>
        <taxon>Eukaryota</taxon>
        <taxon>Fungi</taxon>
        <taxon>Fungi incertae sedis</taxon>
        <taxon>Mucoromycota</taxon>
        <taxon>Glomeromycotina</taxon>
        <taxon>Glomeromycetes</taxon>
        <taxon>Glomerales</taxon>
        <taxon>Glomeraceae</taxon>
        <taxon>Rhizophagus</taxon>
    </lineage>
</organism>
<comment type="caution">
    <text evidence="1">The sequence shown here is derived from an EMBL/GenBank/DDBJ whole genome shotgun (WGS) entry which is preliminary data.</text>
</comment>
<name>A0A2N0PLZ4_9GLOM</name>
<dbReference type="EMBL" id="LLXJ01000603">
    <property type="protein sequence ID" value="PKC07799.1"/>
    <property type="molecule type" value="Genomic_DNA"/>
</dbReference>
<proteinExistence type="predicted"/>
<evidence type="ECO:0000313" key="1">
    <source>
        <dbReference type="EMBL" id="PKC07799.1"/>
    </source>
</evidence>
<dbReference type="AlphaFoldDB" id="A0A2N0PLZ4"/>
<sequence>MRQVIEISHIANLNILSFGADGARSEFNAQSIIMNEPSNFLEYKDFFYKIHFKAPMYNGNPFIRIQDLKHAKKGLMQILVNGELCDAYLNRTIDHKTRIEMYGRIPALEHVFGISRRILPDFNFYKFFKIQQRVSYRDKISRAGIIDTNRERNSAAGYIFDIDECARVAFDGATSLAKYIHIDRPGNTALEITRILSDPQNENSQLHEDENLDDYEEVEITQELPSVGNHEAFSRNLKANYNHLHQTTIDENNNKINENVINKLITEIMADNKKKTKNII</sequence>
<reference evidence="1 2" key="2">
    <citation type="submission" date="2017-09" db="EMBL/GenBank/DDBJ databases">
        <title>Extensive intraspecific genome diversity in a model arbuscular mycorrhizal fungus.</title>
        <authorList>
            <person name="Chen E.C."/>
            <person name="Morin E."/>
            <person name="Beaudet D."/>
            <person name="Noel J."/>
            <person name="Ndikumana S."/>
            <person name="Charron P."/>
            <person name="St-Onge C."/>
            <person name="Giorgi J."/>
            <person name="Grigoriev I.V."/>
            <person name="Roux C."/>
            <person name="Martin F.M."/>
            <person name="Corradi N."/>
        </authorList>
    </citation>
    <scope>NUCLEOTIDE SEQUENCE [LARGE SCALE GENOMIC DNA]</scope>
    <source>
        <strain evidence="1 2">A5</strain>
    </source>
</reference>
<gene>
    <name evidence="1" type="ORF">RhiirA5_500417</name>
</gene>
<protein>
    <submittedName>
        <fullName evidence="1">Uncharacterized protein</fullName>
    </submittedName>
</protein>
<dbReference type="VEuPathDB" id="FungiDB:RhiirFUN_023154"/>
<evidence type="ECO:0000313" key="2">
    <source>
        <dbReference type="Proteomes" id="UP000232722"/>
    </source>
</evidence>
<dbReference type="VEuPathDB" id="FungiDB:FUN_017772"/>
<accession>A0A2N0PLZ4</accession>